<dbReference type="PANTHER" id="PTHR47784:SF5">
    <property type="entry name" value="STEROL UPTAKE CONTROL PROTEIN 2"/>
    <property type="match status" value="1"/>
</dbReference>
<protein>
    <recommendedName>
        <fullName evidence="3">Zn(2)-C6 fungal-type domain-containing protein</fullName>
    </recommendedName>
</protein>
<proteinExistence type="predicted"/>
<accession>A0A9P8V0F5</accession>
<evidence type="ECO:0000313" key="4">
    <source>
        <dbReference type="EMBL" id="KAH6661471.1"/>
    </source>
</evidence>
<reference evidence="4" key="1">
    <citation type="journal article" date="2021" name="Nat. Commun.">
        <title>Genetic determinants of endophytism in the Arabidopsis root mycobiome.</title>
        <authorList>
            <person name="Mesny F."/>
            <person name="Miyauchi S."/>
            <person name="Thiergart T."/>
            <person name="Pickel B."/>
            <person name="Atanasova L."/>
            <person name="Karlsson M."/>
            <person name="Huettel B."/>
            <person name="Barry K.W."/>
            <person name="Haridas S."/>
            <person name="Chen C."/>
            <person name="Bauer D."/>
            <person name="Andreopoulos W."/>
            <person name="Pangilinan J."/>
            <person name="LaButti K."/>
            <person name="Riley R."/>
            <person name="Lipzen A."/>
            <person name="Clum A."/>
            <person name="Drula E."/>
            <person name="Henrissat B."/>
            <person name="Kohler A."/>
            <person name="Grigoriev I.V."/>
            <person name="Martin F.M."/>
            <person name="Hacquard S."/>
        </authorList>
    </citation>
    <scope>NUCLEOTIDE SEQUENCE</scope>
    <source>
        <strain evidence="4">MPI-SDFR-AT-0117</strain>
    </source>
</reference>
<evidence type="ECO:0000259" key="3">
    <source>
        <dbReference type="PROSITE" id="PS50048"/>
    </source>
</evidence>
<dbReference type="PROSITE" id="PS50048">
    <property type="entry name" value="ZN2_CY6_FUNGAL_2"/>
    <property type="match status" value="1"/>
</dbReference>
<dbReference type="Gene3D" id="4.10.240.10">
    <property type="entry name" value="Zn(2)-C6 fungal-type DNA-binding domain"/>
    <property type="match status" value="1"/>
</dbReference>
<keyword evidence="1" id="KW-0539">Nucleus</keyword>
<name>A0A9P8V0F5_9PEZI</name>
<dbReference type="PANTHER" id="PTHR47784">
    <property type="entry name" value="STEROL UPTAKE CONTROL PROTEIN 2"/>
    <property type="match status" value="1"/>
</dbReference>
<comment type="caution">
    <text evidence="4">The sequence shown here is derived from an EMBL/GenBank/DDBJ whole genome shotgun (WGS) entry which is preliminary data.</text>
</comment>
<evidence type="ECO:0000313" key="5">
    <source>
        <dbReference type="Proteomes" id="UP000770015"/>
    </source>
</evidence>
<dbReference type="InterPro" id="IPR001138">
    <property type="entry name" value="Zn2Cys6_DnaBD"/>
</dbReference>
<dbReference type="GO" id="GO:0001228">
    <property type="term" value="F:DNA-binding transcription activator activity, RNA polymerase II-specific"/>
    <property type="evidence" value="ECO:0007669"/>
    <property type="project" value="TreeGrafter"/>
</dbReference>
<sequence>MRIVGTGQEAQSAGGSSTTSKGRARRPHQKSREGCLQCKDRHVKCNEVHPRCRHCQKMDIHCSFSAPASVPASMPLNPESVMDLELLQYCHRRPGIGFDSLDLGFTHHYLLNSILALAALQLHREAPSRHKWYARAVSHQQAALTRSKPHLQKLDSSESHRQALVAFSAFTSVYSAAEPMDRPGRVAHDKPAFNAVGEIIHSIRLSRASTTFVQQNISQDLTTTDAYLSYKYGKRQRNIVEDLDEQFPEFIALRAMIDKYCAPDQRAICEDAAALAFAGVALNWGGGSEGGRPGASWDWSMGVDDAFLQMCVEENPAALVILAHYAALISTERDAWFLKKWPAVLIRDISRRLGGRREEMEWPRTVVLGPSGSEGSSPGDTSGSDNRPAVEG</sequence>
<dbReference type="AlphaFoldDB" id="A0A9P8V0F5"/>
<feature type="domain" description="Zn(2)-C6 fungal-type" evidence="3">
    <location>
        <begin position="34"/>
        <end position="64"/>
    </location>
</feature>
<dbReference type="OrthoDB" id="4841623at2759"/>
<dbReference type="InterPro" id="IPR053157">
    <property type="entry name" value="Sterol_Uptake_Regulator"/>
</dbReference>
<organism evidence="4 5">
    <name type="scientific">Plectosphaerella plurivora</name>
    <dbReference type="NCBI Taxonomy" id="936078"/>
    <lineage>
        <taxon>Eukaryota</taxon>
        <taxon>Fungi</taxon>
        <taxon>Dikarya</taxon>
        <taxon>Ascomycota</taxon>
        <taxon>Pezizomycotina</taxon>
        <taxon>Sordariomycetes</taxon>
        <taxon>Hypocreomycetidae</taxon>
        <taxon>Glomerellales</taxon>
        <taxon>Plectosphaerellaceae</taxon>
        <taxon>Plectosphaerella</taxon>
    </lineage>
</organism>
<feature type="region of interest" description="Disordered" evidence="2">
    <location>
        <begin position="363"/>
        <end position="392"/>
    </location>
</feature>
<feature type="compositionally biased region" description="Low complexity" evidence="2">
    <location>
        <begin position="369"/>
        <end position="385"/>
    </location>
</feature>
<dbReference type="SMART" id="SM00066">
    <property type="entry name" value="GAL4"/>
    <property type="match status" value="1"/>
</dbReference>
<dbReference type="SUPFAM" id="SSF57701">
    <property type="entry name" value="Zn2/Cys6 DNA-binding domain"/>
    <property type="match status" value="1"/>
</dbReference>
<evidence type="ECO:0000256" key="2">
    <source>
        <dbReference type="SAM" id="MobiDB-lite"/>
    </source>
</evidence>
<evidence type="ECO:0000256" key="1">
    <source>
        <dbReference type="ARBA" id="ARBA00023242"/>
    </source>
</evidence>
<feature type="compositionally biased region" description="Polar residues" evidence="2">
    <location>
        <begin position="8"/>
        <end position="21"/>
    </location>
</feature>
<dbReference type="PROSITE" id="PS00463">
    <property type="entry name" value="ZN2_CY6_FUNGAL_1"/>
    <property type="match status" value="1"/>
</dbReference>
<feature type="region of interest" description="Disordered" evidence="2">
    <location>
        <begin position="1"/>
        <end position="33"/>
    </location>
</feature>
<dbReference type="Proteomes" id="UP000770015">
    <property type="component" value="Unassembled WGS sequence"/>
</dbReference>
<keyword evidence="5" id="KW-1185">Reference proteome</keyword>
<dbReference type="InterPro" id="IPR036864">
    <property type="entry name" value="Zn2-C6_fun-type_DNA-bd_sf"/>
</dbReference>
<dbReference type="Pfam" id="PF00172">
    <property type="entry name" value="Zn_clus"/>
    <property type="match status" value="1"/>
</dbReference>
<dbReference type="GO" id="GO:0008270">
    <property type="term" value="F:zinc ion binding"/>
    <property type="evidence" value="ECO:0007669"/>
    <property type="project" value="InterPro"/>
</dbReference>
<dbReference type="EMBL" id="JAGSXJ010000053">
    <property type="protein sequence ID" value="KAH6661471.1"/>
    <property type="molecule type" value="Genomic_DNA"/>
</dbReference>
<dbReference type="CDD" id="cd00067">
    <property type="entry name" value="GAL4"/>
    <property type="match status" value="1"/>
</dbReference>
<gene>
    <name evidence="4" type="ORF">F5X68DRAFT_178688</name>
</gene>